<dbReference type="PANTHER" id="PTHR23305">
    <property type="entry name" value="OBG GTPASE FAMILY"/>
    <property type="match status" value="1"/>
</dbReference>
<dbReference type="PANTHER" id="PTHR23305:SF11">
    <property type="entry name" value="OBG-LIKE ATPASE 1"/>
    <property type="match status" value="1"/>
</dbReference>
<accession>A0ABQ9JJ78</accession>
<name>A0ABQ9JJ78_9CUCU</name>
<evidence type="ECO:0000313" key="2">
    <source>
        <dbReference type="Proteomes" id="UP001162164"/>
    </source>
</evidence>
<protein>
    <submittedName>
        <fullName evidence="1">Uncharacterized protein</fullName>
    </submittedName>
</protein>
<reference evidence="1" key="1">
    <citation type="journal article" date="2023" name="Insect Mol. Biol.">
        <title>Genome sequencing provides insights into the evolution of gene families encoding plant cell wall-degrading enzymes in longhorned beetles.</title>
        <authorList>
            <person name="Shin N.R."/>
            <person name="Okamura Y."/>
            <person name="Kirsch R."/>
            <person name="Pauchet Y."/>
        </authorList>
    </citation>
    <scope>NUCLEOTIDE SEQUENCE</scope>
    <source>
        <strain evidence="1">MMC_N1</strain>
    </source>
</reference>
<evidence type="ECO:0000313" key="1">
    <source>
        <dbReference type="EMBL" id="KAJ8977467.1"/>
    </source>
</evidence>
<proteinExistence type="predicted"/>
<dbReference type="Proteomes" id="UP001162164">
    <property type="component" value="Unassembled WGS sequence"/>
</dbReference>
<sequence>MEVDSIFIAKDKSKFSHKYLFLTSKPSYLLSQFIRKRLHQEKKINGYAAIISLIKIKEWVDKNDPGAFIIPFSGVFEQKLVEEYSDAALRKKFLEDNNTNSYIII</sequence>
<organism evidence="1 2">
    <name type="scientific">Molorchus minor</name>
    <dbReference type="NCBI Taxonomy" id="1323400"/>
    <lineage>
        <taxon>Eukaryota</taxon>
        <taxon>Metazoa</taxon>
        <taxon>Ecdysozoa</taxon>
        <taxon>Arthropoda</taxon>
        <taxon>Hexapoda</taxon>
        <taxon>Insecta</taxon>
        <taxon>Pterygota</taxon>
        <taxon>Neoptera</taxon>
        <taxon>Endopterygota</taxon>
        <taxon>Coleoptera</taxon>
        <taxon>Polyphaga</taxon>
        <taxon>Cucujiformia</taxon>
        <taxon>Chrysomeloidea</taxon>
        <taxon>Cerambycidae</taxon>
        <taxon>Lamiinae</taxon>
        <taxon>Monochamini</taxon>
        <taxon>Molorchus</taxon>
    </lineage>
</organism>
<comment type="caution">
    <text evidence="1">The sequence shown here is derived from an EMBL/GenBank/DDBJ whole genome shotgun (WGS) entry which is preliminary data.</text>
</comment>
<keyword evidence="2" id="KW-1185">Reference proteome</keyword>
<dbReference type="EMBL" id="JAPWTJ010000541">
    <property type="protein sequence ID" value="KAJ8977467.1"/>
    <property type="molecule type" value="Genomic_DNA"/>
</dbReference>
<gene>
    <name evidence="1" type="ORF">NQ317_014554</name>
</gene>